<dbReference type="PROSITE" id="PS51318">
    <property type="entry name" value="TAT"/>
    <property type="match status" value="1"/>
</dbReference>
<dbReference type="AlphaFoldDB" id="A0ABD5RP37"/>
<proteinExistence type="inferred from homology"/>
<evidence type="ECO:0000256" key="3">
    <source>
        <dbReference type="ARBA" id="ARBA00022729"/>
    </source>
</evidence>
<sequence length="567" mass="61318">MTDKDNVHHVNRRRVLQGVGGAGAAMLAGCAGGGGGDGDGGGGGGGSGDGNGSGGGSTADGNDSGGGSGSSGGKLKMALVKSPLDFDPFVANDVPSTQVIDRIVEGLYTYDETTGVVPLLADGEPEVNDDGTEYTVTIKDGATFSNGDPVTAEDVKYSFLAPVEEETENASELNMIDSIETSDKSVTFTLKYPYAPFPNTLTWYVVPKAVREEDKDAFNSGEALVGSGPYTFESWQEGDYARITKNADYWDEPAANLDEVEFVPVEEATTRVTTLKNGENDIIEEIPPKQYPTVEAISDASIDEVPGIGYFYLAFNCKTGPTTDPKVREAIDYTFDMDSAVSNYVEPTGVRQYSPLPKSIAEDWGMPLDEWKQIPHDKDVDKAASMLEEAGVEKGYQFKVIVPPDDKREQIGITVSNGLKEAGYNCSVQRLDWGAFLDKYVSGDENDYNMYTLGWSGTPDPDAFTYYLFGRTEDTLGVTNGTYWGDNSEAGKQAAEKFVQARQTGSEEERKTLYQEGITTALEERAHLPAYNLKNSFGVKDYVKDFTSHPVSSFTLTTDYNNVSVDK</sequence>
<keyword evidence="2" id="KW-0813">Transport</keyword>
<dbReference type="Proteomes" id="UP001596099">
    <property type="component" value="Unassembled WGS sequence"/>
</dbReference>
<dbReference type="Pfam" id="PF00496">
    <property type="entry name" value="SBP_bac_5"/>
    <property type="match status" value="1"/>
</dbReference>
<dbReference type="EMBL" id="JBHSQH010000001">
    <property type="protein sequence ID" value="MFC5972305.1"/>
    <property type="molecule type" value="Genomic_DNA"/>
</dbReference>
<comment type="caution">
    <text evidence="6">The sequence shown here is derived from an EMBL/GenBank/DDBJ whole genome shotgun (WGS) entry which is preliminary data.</text>
</comment>
<keyword evidence="3" id="KW-0732">Signal</keyword>
<dbReference type="PANTHER" id="PTHR30290">
    <property type="entry name" value="PERIPLASMIC BINDING COMPONENT OF ABC TRANSPORTER"/>
    <property type="match status" value="1"/>
</dbReference>
<dbReference type="InterPro" id="IPR006311">
    <property type="entry name" value="TAT_signal"/>
</dbReference>
<keyword evidence="7" id="KW-1185">Reference proteome</keyword>
<evidence type="ECO:0000256" key="4">
    <source>
        <dbReference type="SAM" id="MobiDB-lite"/>
    </source>
</evidence>
<dbReference type="InterPro" id="IPR039424">
    <property type="entry name" value="SBP_5"/>
</dbReference>
<evidence type="ECO:0000259" key="5">
    <source>
        <dbReference type="Pfam" id="PF00496"/>
    </source>
</evidence>
<comment type="similarity">
    <text evidence="1">Belongs to the bacterial solute-binding protein 5 family.</text>
</comment>
<dbReference type="GO" id="GO:0042597">
    <property type="term" value="C:periplasmic space"/>
    <property type="evidence" value="ECO:0007669"/>
    <property type="project" value="UniProtKB-ARBA"/>
</dbReference>
<dbReference type="SUPFAM" id="SSF53850">
    <property type="entry name" value="Periplasmic binding protein-like II"/>
    <property type="match status" value="1"/>
</dbReference>
<feature type="region of interest" description="Disordered" evidence="4">
    <location>
        <begin position="38"/>
        <end position="74"/>
    </location>
</feature>
<organism evidence="6 7">
    <name type="scientific">Halomarina salina</name>
    <dbReference type="NCBI Taxonomy" id="1872699"/>
    <lineage>
        <taxon>Archaea</taxon>
        <taxon>Methanobacteriati</taxon>
        <taxon>Methanobacteriota</taxon>
        <taxon>Stenosarchaea group</taxon>
        <taxon>Halobacteria</taxon>
        <taxon>Halobacteriales</taxon>
        <taxon>Natronomonadaceae</taxon>
        <taxon>Halomarina</taxon>
    </lineage>
</organism>
<dbReference type="PIRSF" id="PIRSF002741">
    <property type="entry name" value="MppA"/>
    <property type="match status" value="1"/>
</dbReference>
<dbReference type="PROSITE" id="PS51257">
    <property type="entry name" value="PROKAR_LIPOPROTEIN"/>
    <property type="match status" value="1"/>
</dbReference>
<accession>A0ABD5RP37</accession>
<evidence type="ECO:0000256" key="2">
    <source>
        <dbReference type="ARBA" id="ARBA00022448"/>
    </source>
</evidence>
<feature type="domain" description="Solute-binding protein family 5" evidence="5">
    <location>
        <begin position="116"/>
        <end position="473"/>
    </location>
</feature>
<gene>
    <name evidence="6" type="ORF">ACFPYI_13270</name>
</gene>
<dbReference type="InterPro" id="IPR030678">
    <property type="entry name" value="Peptide/Ni-bd"/>
</dbReference>
<dbReference type="PANTHER" id="PTHR30290:SF9">
    <property type="entry name" value="OLIGOPEPTIDE-BINDING PROTEIN APPA"/>
    <property type="match status" value="1"/>
</dbReference>
<evidence type="ECO:0000256" key="1">
    <source>
        <dbReference type="ARBA" id="ARBA00005695"/>
    </source>
</evidence>
<evidence type="ECO:0000313" key="7">
    <source>
        <dbReference type="Proteomes" id="UP001596099"/>
    </source>
</evidence>
<reference evidence="6 7" key="1">
    <citation type="journal article" date="2019" name="Int. J. Syst. Evol. Microbiol.">
        <title>The Global Catalogue of Microorganisms (GCM) 10K type strain sequencing project: providing services to taxonomists for standard genome sequencing and annotation.</title>
        <authorList>
            <consortium name="The Broad Institute Genomics Platform"/>
            <consortium name="The Broad Institute Genome Sequencing Center for Infectious Disease"/>
            <person name="Wu L."/>
            <person name="Ma J."/>
        </authorList>
    </citation>
    <scope>NUCLEOTIDE SEQUENCE [LARGE SCALE GENOMIC DNA]</scope>
    <source>
        <strain evidence="6 7">CGMCC 1.12543</strain>
    </source>
</reference>
<protein>
    <submittedName>
        <fullName evidence="6">ABC transporter substrate-binding protein</fullName>
    </submittedName>
</protein>
<feature type="compositionally biased region" description="Gly residues" evidence="4">
    <location>
        <begin position="38"/>
        <end position="72"/>
    </location>
</feature>
<dbReference type="CDD" id="cd00995">
    <property type="entry name" value="PBP2_NikA_DppA_OppA_like"/>
    <property type="match status" value="1"/>
</dbReference>
<dbReference type="InterPro" id="IPR000914">
    <property type="entry name" value="SBP_5_dom"/>
</dbReference>
<dbReference type="Gene3D" id="3.10.105.10">
    <property type="entry name" value="Dipeptide-binding Protein, Domain 3"/>
    <property type="match status" value="1"/>
</dbReference>
<name>A0ABD5RP37_9EURY</name>
<evidence type="ECO:0000313" key="6">
    <source>
        <dbReference type="EMBL" id="MFC5972305.1"/>
    </source>
</evidence>
<dbReference type="Gene3D" id="3.40.190.10">
    <property type="entry name" value="Periplasmic binding protein-like II"/>
    <property type="match status" value="1"/>
</dbReference>
<dbReference type="RefSeq" id="WP_247415460.1">
    <property type="nucleotide sequence ID" value="NZ_JALLGW010000001.1"/>
</dbReference>